<dbReference type="Gene3D" id="1.10.760.10">
    <property type="entry name" value="Cytochrome c-like domain"/>
    <property type="match status" value="1"/>
</dbReference>
<feature type="compositionally biased region" description="Basic and acidic residues" evidence="5">
    <location>
        <begin position="190"/>
        <end position="214"/>
    </location>
</feature>
<keyword evidence="9" id="KW-1185">Reference proteome</keyword>
<keyword evidence="2 4" id="KW-0479">Metal-binding</keyword>
<proteinExistence type="predicted"/>
<protein>
    <submittedName>
        <fullName evidence="7 8">Cytochrome c</fullName>
    </submittedName>
</protein>
<dbReference type="AlphaFoldDB" id="A0A4P8HV18"/>
<dbReference type="EMBL" id="CP040017">
    <property type="protein sequence ID" value="QCP12325.1"/>
    <property type="molecule type" value="Genomic_DNA"/>
</dbReference>
<evidence type="ECO:0000313" key="10">
    <source>
        <dbReference type="Proteomes" id="UP000584325"/>
    </source>
</evidence>
<sequence>MKLSIKAVVVGALLVLIVFALVVAAVVTGGLYNFAADDQHSRPVFTLIEHARQRSISTRSAAITVPDLSSQDRIKMGAGNYDAMCAQCHLAPGLGASELSKGLYPAPPNLSKVTVNPAAAFWVIKHGIKASGMPAWGMSMSDDDVWSLVAFLQQLPRLDEERYRQLVAGSAGHSHGGMPTAGGTQNATEAHPDDEHDGRHGHQRMNEEHHGAKR</sequence>
<reference evidence="7 10" key="2">
    <citation type="submission" date="2020-08" db="EMBL/GenBank/DDBJ databases">
        <title>Genomic Encyclopedia of Type Strains, Phase III (KMG-III): the genomes of soil and plant-associated and newly described type strains.</title>
        <authorList>
            <person name="Whitman W."/>
        </authorList>
    </citation>
    <scope>NUCLEOTIDE SEQUENCE [LARGE SCALE GENOMIC DNA]</scope>
    <source>
        <strain evidence="7 10">CECT 7753</strain>
    </source>
</reference>
<dbReference type="OrthoDB" id="9765171at2"/>
<organism evidence="7 10">
    <name type="scientific">Pseudoduganella umbonata</name>
    <dbReference type="NCBI Taxonomy" id="864828"/>
    <lineage>
        <taxon>Bacteria</taxon>
        <taxon>Pseudomonadati</taxon>
        <taxon>Pseudomonadota</taxon>
        <taxon>Betaproteobacteria</taxon>
        <taxon>Burkholderiales</taxon>
        <taxon>Oxalobacteraceae</taxon>
        <taxon>Telluria group</taxon>
        <taxon>Pseudoduganella</taxon>
    </lineage>
</organism>
<evidence type="ECO:0000256" key="3">
    <source>
        <dbReference type="ARBA" id="ARBA00023004"/>
    </source>
</evidence>
<keyword evidence="1 4" id="KW-0349">Heme</keyword>
<evidence type="ECO:0000313" key="8">
    <source>
        <dbReference type="EMBL" id="QCP12325.1"/>
    </source>
</evidence>
<accession>A0A4P8HV18</accession>
<evidence type="ECO:0000313" key="9">
    <source>
        <dbReference type="Proteomes" id="UP000298763"/>
    </source>
</evidence>
<evidence type="ECO:0000313" key="7">
    <source>
        <dbReference type="EMBL" id="MBB3222085.1"/>
    </source>
</evidence>
<keyword evidence="3 4" id="KW-0408">Iron</keyword>
<feature type="domain" description="Cytochrome c" evidence="6">
    <location>
        <begin position="72"/>
        <end position="156"/>
    </location>
</feature>
<evidence type="ECO:0000259" key="6">
    <source>
        <dbReference type="PROSITE" id="PS51007"/>
    </source>
</evidence>
<reference evidence="8 9" key="1">
    <citation type="submission" date="2019-05" db="EMBL/GenBank/DDBJ databases">
        <title>Draft Genome Sequences of Six Type Strains of the Genus Massilia.</title>
        <authorList>
            <person name="Miess H."/>
            <person name="Frediansyhah A."/>
            <person name="Gross H."/>
        </authorList>
    </citation>
    <scope>NUCLEOTIDE SEQUENCE [LARGE SCALE GENOMIC DNA]</scope>
    <source>
        <strain evidence="8 9">DSMZ 26121</strain>
    </source>
</reference>
<dbReference type="Proteomes" id="UP000298763">
    <property type="component" value="Chromosome"/>
</dbReference>
<evidence type="ECO:0000256" key="5">
    <source>
        <dbReference type="SAM" id="MobiDB-lite"/>
    </source>
</evidence>
<dbReference type="Pfam" id="PF13442">
    <property type="entry name" value="Cytochrome_CBB3"/>
    <property type="match status" value="1"/>
</dbReference>
<dbReference type="GO" id="GO:0009055">
    <property type="term" value="F:electron transfer activity"/>
    <property type="evidence" value="ECO:0007669"/>
    <property type="project" value="InterPro"/>
</dbReference>
<dbReference type="InterPro" id="IPR009056">
    <property type="entry name" value="Cyt_c-like_dom"/>
</dbReference>
<dbReference type="GO" id="GO:0046872">
    <property type="term" value="F:metal ion binding"/>
    <property type="evidence" value="ECO:0007669"/>
    <property type="project" value="UniProtKB-KW"/>
</dbReference>
<name>A0A4P8HV18_9BURK</name>
<feature type="region of interest" description="Disordered" evidence="5">
    <location>
        <begin position="170"/>
        <end position="214"/>
    </location>
</feature>
<evidence type="ECO:0000256" key="1">
    <source>
        <dbReference type="ARBA" id="ARBA00022617"/>
    </source>
</evidence>
<gene>
    <name evidence="8" type="ORF">FCL38_19290</name>
    <name evidence="7" type="ORF">FHS02_002904</name>
</gene>
<dbReference type="Proteomes" id="UP000584325">
    <property type="component" value="Unassembled WGS sequence"/>
</dbReference>
<evidence type="ECO:0000256" key="4">
    <source>
        <dbReference type="PROSITE-ProRule" id="PRU00433"/>
    </source>
</evidence>
<evidence type="ECO:0000256" key="2">
    <source>
        <dbReference type="ARBA" id="ARBA00022723"/>
    </source>
</evidence>
<dbReference type="InterPro" id="IPR036909">
    <property type="entry name" value="Cyt_c-like_dom_sf"/>
</dbReference>
<dbReference type="GO" id="GO:0020037">
    <property type="term" value="F:heme binding"/>
    <property type="evidence" value="ECO:0007669"/>
    <property type="project" value="InterPro"/>
</dbReference>
<dbReference type="PROSITE" id="PS51007">
    <property type="entry name" value="CYTC"/>
    <property type="match status" value="1"/>
</dbReference>
<dbReference type="EMBL" id="JACHXS010000005">
    <property type="protein sequence ID" value="MBB3222085.1"/>
    <property type="molecule type" value="Genomic_DNA"/>
</dbReference>
<dbReference type="SUPFAM" id="SSF46626">
    <property type="entry name" value="Cytochrome c"/>
    <property type="match status" value="1"/>
</dbReference>
<dbReference type="RefSeq" id="WP_137315161.1">
    <property type="nucleotide sequence ID" value="NZ_CP040017.1"/>
</dbReference>